<dbReference type="EMBL" id="CP104562">
    <property type="protein sequence ID" value="UXH77818.1"/>
    <property type="molecule type" value="Genomic_DNA"/>
</dbReference>
<feature type="modified residue" description="4-aspartylphosphate" evidence="1">
    <location>
        <position position="75"/>
    </location>
</feature>
<reference evidence="5" key="1">
    <citation type="submission" date="2022-10" db="EMBL/GenBank/DDBJ databases">
        <title>Characterization and whole genome sequencing of a new Roseateles species, isolated from fresh water.</title>
        <authorList>
            <person name="Guliayeva D.Y."/>
            <person name="Akhremchuk A.E."/>
            <person name="Sikolenko M.A."/>
            <person name="Valentovich L.N."/>
            <person name="Sidarenka A.V."/>
        </authorList>
    </citation>
    <scope>NUCLEOTIDE SEQUENCE</scope>
    <source>
        <strain evidence="5">BIM B-1768</strain>
    </source>
</reference>
<dbReference type="InterPro" id="IPR011006">
    <property type="entry name" value="CheY-like_superfamily"/>
</dbReference>
<dbReference type="PANTHER" id="PTHR37299">
    <property type="entry name" value="TRANSCRIPTIONAL REGULATOR-RELATED"/>
    <property type="match status" value="1"/>
</dbReference>
<evidence type="ECO:0000313" key="5">
    <source>
        <dbReference type="EMBL" id="UXH77818.1"/>
    </source>
</evidence>
<keyword evidence="5" id="KW-0238">DNA-binding</keyword>
<accession>A0ABY6AZU4</accession>
<feature type="domain" description="Response regulatory" evidence="3">
    <location>
        <begin position="23"/>
        <end position="135"/>
    </location>
</feature>
<dbReference type="Gene3D" id="2.40.50.1020">
    <property type="entry name" value="LytTr DNA-binding domain"/>
    <property type="match status" value="1"/>
</dbReference>
<feature type="region of interest" description="Disordered" evidence="2">
    <location>
        <begin position="1"/>
        <end position="21"/>
    </location>
</feature>
<keyword evidence="6" id="KW-1185">Reference proteome</keyword>
<dbReference type="PROSITE" id="PS50930">
    <property type="entry name" value="HTH_LYTTR"/>
    <property type="match status" value="1"/>
</dbReference>
<evidence type="ECO:0000256" key="1">
    <source>
        <dbReference type="PROSITE-ProRule" id="PRU00169"/>
    </source>
</evidence>
<dbReference type="InterPro" id="IPR007492">
    <property type="entry name" value="LytTR_DNA-bd_dom"/>
</dbReference>
<dbReference type="GO" id="GO:0003677">
    <property type="term" value="F:DNA binding"/>
    <property type="evidence" value="ECO:0007669"/>
    <property type="project" value="UniProtKB-KW"/>
</dbReference>
<dbReference type="InterPro" id="IPR001789">
    <property type="entry name" value="Sig_transdc_resp-reg_receiver"/>
</dbReference>
<keyword evidence="1" id="KW-0597">Phosphoprotein</keyword>
<protein>
    <submittedName>
        <fullName evidence="5">LytTR family DNA-binding domain-containing protein</fullName>
    </submittedName>
</protein>
<evidence type="ECO:0000259" key="3">
    <source>
        <dbReference type="PROSITE" id="PS50110"/>
    </source>
</evidence>
<organism evidence="5 6">
    <name type="scientific">Roseateles amylovorans</name>
    <dbReference type="NCBI Taxonomy" id="2978473"/>
    <lineage>
        <taxon>Bacteria</taxon>
        <taxon>Pseudomonadati</taxon>
        <taxon>Pseudomonadota</taxon>
        <taxon>Betaproteobacteria</taxon>
        <taxon>Burkholderiales</taxon>
        <taxon>Sphaerotilaceae</taxon>
        <taxon>Roseateles</taxon>
    </lineage>
</organism>
<feature type="domain" description="HTH LytTR-type" evidence="4">
    <location>
        <begin position="168"/>
        <end position="270"/>
    </location>
</feature>
<dbReference type="SUPFAM" id="SSF52172">
    <property type="entry name" value="CheY-like"/>
    <property type="match status" value="1"/>
</dbReference>
<dbReference type="Pfam" id="PF00072">
    <property type="entry name" value="Response_reg"/>
    <property type="match status" value="1"/>
</dbReference>
<dbReference type="InterPro" id="IPR046947">
    <property type="entry name" value="LytR-like"/>
</dbReference>
<evidence type="ECO:0000313" key="6">
    <source>
        <dbReference type="Proteomes" id="UP001064933"/>
    </source>
</evidence>
<dbReference type="SMART" id="SM00850">
    <property type="entry name" value="LytTR"/>
    <property type="match status" value="1"/>
</dbReference>
<dbReference type="Pfam" id="PF04397">
    <property type="entry name" value="LytTR"/>
    <property type="match status" value="1"/>
</dbReference>
<dbReference type="Gene3D" id="3.40.50.2300">
    <property type="match status" value="1"/>
</dbReference>
<dbReference type="Proteomes" id="UP001064933">
    <property type="component" value="Chromosome"/>
</dbReference>
<dbReference type="RefSeq" id="WP_261757573.1">
    <property type="nucleotide sequence ID" value="NZ_CP104562.2"/>
</dbReference>
<evidence type="ECO:0000256" key="2">
    <source>
        <dbReference type="SAM" id="MobiDB-lite"/>
    </source>
</evidence>
<dbReference type="PROSITE" id="PS50110">
    <property type="entry name" value="RESPONSE_REGULATORY"/>
    <property type="match status" value="1"/>
</dbReference>
<name>A0ABY6AZU4_9BURK</name>
<sequence>MNGPGSLPPSAGALTSTGRAAPTAVVAEDEATLRHELIERLEQLWPELSIVGEAADGVQALRLLDDCRPDVLFLDIQMPGATGLDVARQVQGRSHVVFVTAYDHYAVSAFDEGAVDYLLKPLEPARLFTAINRVKQRLAGPPVDLGAVLSQWGARGPATPARQFLRWINASVGQTLKLITVDEVLYFQSDSKYTRVATRQGEALIRKPLKELVDELDPQQFWQIHRSTLVNAAAVAGVSRDFRGRMQVKLKESDDALIVAESYTHLFRQM</sequence>
<evidence type="ECO:0000259" key="4">
    <source>
        <dbReference type="PROSITE" id="PS50930"/>
    </source>
</evidence>
<gene>
    <name evidence="5" type="ORF">N4261_23045</name>
</gene>
<dbReference type="SMART" id="SM00448">
    <property type="entry name" value="REC"/>
    <property type="match status" value="1"/>
</dbReference>
<dbReference type="PANTHER" id="PTHR37299:SF1">
    <property type="entry name" value="STAGE 0 SPORULATION PROTEIN A HOMOLOG"/>
    <property type="match status" value="1"/>
</dbReference>
<proteinExistence type="predicted"/>